<gene>
    <name evidence="9" type="ORF">D0U91_11735</name>
    <name evidence="10" type="ORF">DHT86_02320</name>
</gene>
<dbReference type="InterPro" id="IPR018227">
    <property type="entry name" value="Amino_acid_transport_2"/>
</dbReference>
<protein>
    <submittedName>
        <fullName evidence="9">Transporter</fullName>
    </submittedName>
</protein>
<keyword evidence="3" id="KW-1003">Cell membrane</keyword>
<dbReference type="Gene3D" id="1.20.1740.10">
    <property type="entry name" value="Amino acid/polyamine transporter I"/>
    <property type="match status" value="1"/>
</dbReference>
<comment type="subcellular location">
    <subcellularLocation>
        <location evidence="1">Cell inner membrane</location>
        <topology evidence="1">Multi-pass membrane protein</topology>
    </subcellularLocation>
</comment>
<organism evidence="9">
    <name type="scientific">Salmonella enterica</name>
    <name type="common">Salmonella choleraesuis</name>
    <dbReference type="NCBI Taxonomy" id="28901"/>
    <lineage>
        <taxon>Bacteria</taxon>
        <taxon>Pseudomonadati</taxon>
        <taxon>Pseudomonadota</taxon>
        <taxon>Gammaproteobacteria</taxon>
        <taxon>Enterobacterales</taxon>
        <taxon>Enterobacteriaceae</taxon>
        <taxon>Salmonella</taxon>
    </lineage>
</organism>
<dbReference type="AlphaFoldDB" id="A0A5U1KK05"/>
<keyword evidence="5 8" id="KW-0812">Transmembrane</keyword>
<sequence>MQDDTLPLNNSNATTTPLSTRLPFTKYDFGWVLLCIGMAIGAGTVLMPVQIGLKGIWVFITAFIIAYPATYIVQDIYLKTLSESETCDDYTDIISHYLGKNWGVFLGVIYFLMIIHGVFIYSLSVVFDSASYIKTFGLTEADLSQSIIYKVAIFAVLVAIASGGEKLLFKISGPMVVVKVGIILIFGFAMIPHWNLDNISAFPAASVFFRDVLLTIP</sequence>
<proteinExistence type="predicted"/>
<evidence type="ECO:0000256" key="1">
    <source>
        <dbReference type="ARBA" id="ARBA00004429"/>
    </source>
</evidence>
<feature type="transmembrane region" description="Helical" evidence="8">
    <location>
        <begin position="147"/>
        <end position="164"/>
    </location>
</feature>
<name>A0A5U1KK05_SALER</name>
<dbReference type="GO" id="GO:0005886">
    <property type="term" value="C:plasma membrane"/>
    <property type="evidence" value="ECO:0007669"/>
    <property type="project" value="UniProtKB-SubCell"/>
</dbReference>
<dbReference type="GO" id="GO:0003333">
    <property type="term" value="P:amino acid transmembrane transport"/>
    <property type="evidence" value="ECO:0007669"/>
    <property type="project" value="InterPro"/>
</dbReference>
<reference evidence="9" key="1">
    <citation type="submission" date="2018-08" db="EMBL/GenBank/DDBJ databases">
        <authorList>
            <consortium name="PulseNet: The National Subtyping Network for Foodborne Disease Surveillance"/>
            <person name="Tarr C.L."/>
            <person name="Trees E."/>
            <person name="Katz L.S."/>
            <person name="Carleton-Romer H.A."/>
            <person name="Stroika S."/>
            <person name="Kucerova Z."/>
            <person name="Roache K.F."/>
            <person name="Sabol A.L."/>
            <person name="Besser J."/>
            <person name="Gerner-Smidt P."/>
        </authorList>
    </citation>
    <scope>NUCLEOTIDE SEQUENCE</scope>
    <source>
        <strain evidence="10">PNUSAS038635</strain>
        <strain evidence="9">PNUSAS046152</strain>
    </source>
</reference>
<keyword evidence="6 8" id="KW-1133">Transmembrane helix</keyword>
<accession>A0A5U1KK05</accession>
<evidence type="ECO:0000256" key="7">
    <source>
        <dbReference type="ARBA" id="ARBA00023136"/>
    </source>
</evidence>
<evidence type="ECO:0000313" key="9">
    <source>
        <dbReference type="EMBL" id="EBO7433009.1"/>
    </source>
</evidence>
<feature type="non-terminal residue" evidence="9">
    <location>
        <position position="217"/>
    </location>
</feature>
<keyword evidence="7 8" id="KW-0472">Membrane</keyword>
<keyword evidence="2" id="KW-0813">Transport</keyword>
<evidence type="ECO:0000256" key="2">
    <source>
        <dbReference type="ARBA" id="ARBA00022448"/>
    </source>
</evidence>
<feature type="transmembrane region" description="Helical" evidence="8">
    <location>
        <begin position="55"/>
        <end position="73"/>
    </location>
</feature>
<evidence type="ECO:0000256" key="3">
    <source>
        <dbReference type="ARBA" id="ARBA00022475"/>
    </source>
</evidence>
<evidence type="ECO:0000256" key="5">
    <source>
        <dbReference type="ARBA" id="ARBA00022692"/>
    </source>
</evidence>
<evidence type="ECO:0000256" key="8">
    <source>
        <dbReference type="SAM" id="Phobius"/>
    </source>
</evidence>
<evidence type="ECO:0000256" key="4">
    <source>
        <dbReference type="ARBA" id="ARBA00022519"/>
    </source>
</evidence>
<keyword evidence="4" id="KW-0997">Cell inner membrane</keyword>
<feature type="transmembrane region" description="Helical" evidence="8">
    <location>
        <begin position="29"/>
        <end position="49"/>
    </location>
</feature>
<dbReference type="PANTHER" id="PTHR35334">
    <property type="entry name" value="SERINE TRANSPORTER"/>
    <property type="match status" value="1"/>
</dbReference>
<feature type="transmembrane region" description="Helical" evidence="8">
    <location>
        <begin position="104"/>
        <end position="127"/>
    </location>
</feature>
<comment type="caution">
    <text evidence="9">The sequence shown here is derived from an EMBL/GenBank/DDBJ whole genome shotgun (WGS) entry which is preliminary data.</text>
</comment>
<dbReference type="EMBL" id="AAGJMH010000008">
    <property type="protein sequence ID" value="EBO7433009.1"/>
    <property type="molecule type" value="Genomic_DNA"/>
</dbReference>
<dbReference type="PANTHER" id="PTHR35334:SF5">
    <property type="entry name" value="INNER MEMBRANE TRANSPORT PROTEIN YHJV"/>
    <property type="match status" value="1"/>
</dbReference>
<dbReference type="EMBL" id="AAKKZF010000003">
    <property type="protein sequence ID" value="ECS8679774.1"/>
    <property type="molecule type" value="Genomic_DNA"/>
</dbReference>
<evidence type="ECO:0000313" key="10">
    <source>
        <dbReference type="EMBL" id="ECS8679774.1"/>
    </source>
</evidence>
<feature type="transmembrane region" description="Helical" evidence="8">
    <location>
        <begin position="176"/>
        <end position="194"/>
    </location>
</feature>
<evidence type="ECO:0000256" key="6">
    <source>
        <dbReference type="ARBA" id="ARBA00022989"/>
    </source>
</evidence>